<keyword evidence="1" id="KW-0472">Membrane</keyword>
<keyword evidence="1" id="KW-0812">Transmembrane</keyword>
<sequence>MKILFVKYFLFMNYIMSNFLFSLNRKHLLIILLSLELISLILFLLMYMYMLILGSFYFMILYLILVVCEGVLGLSILIFMIRMCGNDYIQVFSIL</sequence>
<dbReference type="Gene3D" id="1.10.287.3510">
    <property type="match status" value="1"/>
</dbReference>
<feature type="transmembrane region" description="Helical" evidence="1">
    <location>
        <begin position="56"/>
        <end position="81"/>
    </location>
</feature>
<gene>
    <name evidence="2" type="primary">ND4L</name>
</gene>
<dbReference type="EMBL" id="MT483690">
    <property type="protein sequence ID" value="QLY89937.1"/>
    <property type="molecule type" value="Genomic_DNA"/>
</dbReference>
<keyword evidence="2" id="KW-0496">Mitochondrion</keyword>
<feature type="transmembrane region" description="Helical" evidence="1">
    <location>
        <begin position="6"/>
        <end position="23"/>
    </location>
</feature>
<name>A0A7D6W997_9NEOP</name>
<evidence type="ECO:0000256" key="1">
    <source>
        <dbReference type="SAM" id="Phobius"/>
    </source>
</evidence>
<geneLocation type="mitochondrion" evidence="2"/>
<reference evidence="2" key="1">
    <citation type="submission" date="2020-05" db="EMBL/GenBank/DDBJ databases">
        <title>DNAmark Project.</title>
        <authorList>
            <person name="Leerhoei F."/>
        </authorList>
    </citation>
    <scope>NUCLEOTIDE SEQUENCE</scope>
    <source>
        <strain evidence="2">DM534</strain>
    </source>
</reference>
<proteinExistence type="predicted"/>
<protein>
    <submittedName>
        <fullName evidence="2">NADH dehydrogenase subunit 4L</fullName>
    </submittedName>
</protein>
<organism evidence="2">
    <name type="scientific">Brachycentrus maculatus</name>
    <dbReference type="NCBI Taxonomy" id="1875239"/>
    <lineage>
        <taxon>Eukaryota</taxon>
        <taxon>Metazoa</taxon>
        <taxon>Ecdysozoa</taxon>
        <taxon>Arthropoda</taxon>
        <taxon>Hexapoda</taxon>
        <taxon>Insecta</taxon>
        <taxon>Pterygota</taxon>
        <taxon>Neoptera</taxon>
        <taxon>Endopterygota</taxon>
        <taxon>Trichoptera</taxon>
        <taxon>Integripalpia</taxon>
        <taxon>Plenitentoria</taxon>
        <taxon>Phryganeoidea</taxon>
        <taxon>Brachycentridae</taxon>
        <taxon>Brachycentrus</taxon>
    </lineage>
</organism>
<keyword evidence="1" id="KW-1133">Transmembrane helix</keyword>
<dbReference type="AlphaFoldDB" id="A0A7D6W997"/>
<feature type="transmembrane region" description="Helical" evidence="1">
    <location>
        <begin position="30"/>
        <end position="50"/>
    </location>
</feature>
<accession>A0A7D6W997</accession>
<evidence type="ECO:0000313" key="2">
    <source>
        <dbReference type="EMBL" id="QLY89937.1"/>
    </source>
</evidence>